<name>A0AAD7DSZ6_MYCRO</name>
<protein>
    <recommendedName>
        <fullName evidence="3">BTB domain-containing protein</fullName>
    </recommendedName>
</protein>
<keyword evidence="2" id="KW-1185">Reference proteome</keyword>
<reference evidence="1" key="1">
    <citation type="submission" date="2023-03" db="EMBL/GenBank/DDBJ databases">
        <title>Massive genome expansion in bonnet fungi (Mycena s.s.) driven by repeated elements and novel gene families across ecological guilds.</title>
        <authorList>
            <consortium name="Lawrence Berkeley National Laboratory"/>
            <person name="Harder C.B."/>
            <person name="Miyauchi S."/>
            <person name="Viragh M."/>
            <person name="Kuo A."/>
            <person name="Thoen E."/>
            <person name="Andreopoulos B."/>
            <person name="Lu D."/>
            <person name="Skrede I."/>
            <person name="Drula E."/>
            <person name="Henrissat B."/>
            <person name="Morin E."/>
            <person name="Kohler A."/>
            <person name="Barry K."/>
            <person name="LaButti K."/>
            <person name="Morin E."/>
            <person name="Salamov A."/>
            <person name="Lipzen A."/>
            <person name="Mereny Z."/>
            <person name="Hegedus B."/>
            <person name="Baldrian P."/>
            <person name="Stursova M."/>
            <person name="Weitz H."/>
            <person name="Taylor A."/>
            <person name="Grigoriev I.V."/>
            <person name="Nagy L.G."/>
            <person name="Martin F."/>
            <person name="Kauserud H."/>
        </authorList>
    </citation>
    <scope>NUCLEOTIDE SEQUENCE</scope>
    <source>
        <strain evidence="1">CBHHK067</strain>
    </source>
</reference>
<dbReference type="Proteomes" id="UP001221757">
    <property type="component" value="Unassembled WGS sequence"/>
</dbReference>
<organism evidence="1 2">
    <name type="scientific">Mycena rosella</name>
    <name type="common">Pink bonnet</name>
    <name type="synonym">Agaricus rosellus</name>
    <dbReference type="NCBI Taxonomy" id="1033263"/>
    <lineage>
        <taxon>Eukaryota</taxon>
        <taxon>Fungi</taxon>
        <taxon>Dikarya</taxon>
        <taxon>Basidiomycota</taxon>
        <taxon>Agaricomycotina</taxon>
        <taxon>Agaricomycetes</taxon>
        <taxon>Agaricomycetidae</taxon>
        <taxon>Agaricales</taxon>
        <taxon>Marasmiineae</taxon>
        <taxon>Mycenaceae</taxon>
        <taxon>Mycena</taxon>
    </lineage>
</organism>
<dbReference type="InterPro" id="IPR011333">
    <property type="entry name" value="SKP1/BTB/POZ_sf"/>
</dbReference>
<sequence>MATTTPNPTRDEKYYLDTIIFQVEDRLFKVPRYHFERNSEIFASALMLPAAGEIEGTTEENPLKLEGISRVDFQRLLEVLYPLDRPLLCRTNPLPSLSMEHWISVLKLATMWRLLETRDLAITQLGSRVEDGMESIMLARAYHVSPWLRNGYFALAQKGFSTEDAQILGWEVAFKISRLRETTFSRHFNSGYYGGGRPYPPSTDVERAFAEEFRQADLDSAEYISRVA</sequence>
<comment type="caution">
    <text evidence="1">The sequence shown here is derived from an EMBL/GenBank/DDBJ whole genome shotgun (WGS) entry which is preliminary data.</text>
</comment>
<evidence type="ECO:0008006" key="3">
    <source>
        <dbReference type="Google" id="ProtNLM"/>
    </source>
</evidence>
<dbReference type="Gene3D" id="3.30.710.10">
    <property type="entry name" value="Potassium Channel Kv1.1, Chain A"/>
    <property type="match status" value="1"/>
</dbReference>
<gene>
    <name evidence="1" type="ORF">B0H17DRAFT_1196605</name>
</gene>
<proteinExistence type="predicted"/>
<evidence type="ECO:0000313" key="1">
    <source>
        <dbReference type="EMBL" id="KAJ7699018.1"/>
    </source>
</evidence>
<dbReference type="AlphaFoldDB" id="A0AAD7DSZ6"/>
<accession>A0AAD7DSZ6</accession>
<evidence type="ECO:0000313" key="2">
    <source>
        <dbReference type="Proteomes" id="UP001221757"/>
    </source>
</evidence>
<dbReference type="EMBL" id="JARKIE010000024">
    <property type="protein sequence ID" value="KAJ7699018.1"/>
    <property type="molecule type" value="Genomic_DNA"/>
</dbReference>